<name>A0A5B1CNQ9_9BACT</name>
<proteinExistence type="predicted"/>
<evidence type="ECO:0000313" key="2">
    <source>
        <dbReference type="Proteomes" id="UP000322699"/>
    </source>
</evidence>
<dbReference type="RefSeq" id="WP_149752938.1">
    <property type="nucleotide sequence ID" value="NZ_VRLW01000001.1"/>
</dbReference>
<sequence length="113" mass="12491">MQGNLARLVWGWGPGETPGPTPPFLGSEAGGEVAARLYTLTTSDHRHHLNLWAYVDDVLRRLADGDADLNALVPDAWAKQHLDKVRTYREAESLARAAKTKAHRALRRKLAGK</sequence>
<evidence type="ECO:0008006" key="3">
    <source>
        <dbReference type="Google" id="ProtNLM"/>
    </source>
</evidence>
<dbReference type="EMBL" id="VRLW01000001">
    <property type="protein sequence ID" value="KAA1261575.1"/>
    <property type="molecule type" value="Genomic_DNA"/>
</dbReference>
<dbReference type="OrthoDB" id="264316at2"/>
<organism evidence="1 2">
    <name type="scientific">Rubripirellula obstinata</name>
    <dbReference type="NCBI Taxonomy" id="406547"/>
    <lineage>
        <taxon>Bacteria</taxon>
        <taxon>Pseudomonadati</taxon>
        <taxon>Planctomycetota</taxon>
        <taxon>Planctomycetia</taxon>
        <taxon>Pirellulales</taxon>
        <taxon>Pirellulaceae</taxon>
        <taxon>Rubripirellula</taxon>
    </lineage>
</organism>
<comment type="caution">
    <text evidence="1">The sequence shown here is derived from an EMBL/GenBank/DDBJ whole genome shotgun (WGS) entry which is preliminary data.</text>
</comment>
<keyword evidence="2" id="KW-1185">Reference proteome</keyword>
<accession>A0A5B1CNQ9</accession>
<dbReference type="Proteomes" id="UP000322699">
    <property type="component" value="Unassembled WGS sequence"/>
</dbReference>
<gene>
    <name evidence="1" type="ORF">LF1_41250</name>
</gene>
<evidence type="ECO:0000313" key="1">
    <source>
        <dbReference type="EMBL" id="KAA1261575.1"/>
    </source>
</evidence>
<protein>
    <recommendedName>
        <fullName evidence="3">Transposase IS66 C-terminal domain-containing protein</fullName>
    </recommendedName>
</protein>
<reference evidence="1 2" key="1">
    <citation type="submission" date="2019-08" db="EMBL/GenBank/DDBJ databases">
        <title>Deep-cultivation of Planctomycetes and their phenomic and genomic characterization uncovers novel biology.</title>
        <authorList>
            <person name="Wiegand S."/>
            <person name="Jogler M."/>
            <person name="Boedeker C."/>
            <person name="Pinto D."/>
            <person name="Vollmers J."/>
            <person name="Rivas-Marin E."/>
            <person name="Kohn T."/>
            <person name="Peeters S.H."/>
            <person name="Heuer A."/>
            <person name="Rast P."/>
            <person name="Oberbeckmann S."/>
            <person name="Bunk B."/>
            <person name="Jeske O."/>
            <person name="Meyerdierks A."/>
            <person name="Storesund J.E."/>
            <person name="Kallscheuer N."/>
            <person name="Luecker S."/>
            <person name="Lage O.M."/>
            <person name="Pohl T."/>
            <person name="Merkel B.J."/>
            <person name="Hornburger P."/>
            <person name="Mueller R.-W."/>
            <person name="Bruemmer F."/>
            <person name="Labrenz M."/>
            <person name="Spormann A.M."/>
            <person name="Op Den Camp H."/>
            <person name="Overmann J."/>
            <person name="Amann R."/>
            <person name="Jetten M.S.M."/>
            <person name="Mascher T."/>
            <person name="Medema M.H."/>
            <person name="Devos D.P."/>
            <person name="Kaster A.-K."/>
            <person name="Ovreas L."/>
            <person name="Rohde M."/>
            <person name="Galperin M.Y."/>
            <person name="Jogler C."/>
        </authorList>
    </citation>
    <scope>NUCLEOTIDE SEQUENCE [LARGE SCALE GENOMIC DNA]</scope>
    <source>
        <strain evidence="1 2">LF1</strain>
    </source>
</reference>
<dbReference type="AlphaFoldDB" id="A0A5B1CNQ9"/>